<evidence type="ECO:0000313" key="2">
    <source>
        <dbReference type="EMBL" id="CEM20520.1"/>
    </source>
</evidence>
<gene>
    <name evidence="2" type="ORF">Cvel_3929</name>
</gene>
<accession>A0A0G4FZR9</accession>
<sequence length="364" mass="40872">MRHNNINHRLVVFCFQWSEGQPFPSAPETANVAVPPVVSPEAVPAVVPPSTSADAATQPSGVNQEEEERGRVKEELFGDRALEMKAEEGQVQEEGHRGAMLIAKQGQPTLPQTQSNRPAPPTKIPYIRGMLQWDSDVRRYSEEFGGDTPFLALASFRKGATILPTSREEIARREFWEANVKEWAAILHTKMIGKRRSHLELAAVLNMGFTRNHKKDLSKGPRGRKKKTRIYIAGYDDLRKVDTFSGTPNRDCFLLTFLYIATRGFEVELVDIKNAFLQSPDDHVEHVGVRIPKSIPIMPVQKPSFLTEYSDAKWGEIRKEAERVVPGQIYELSTALYGTPAAPTFWGKALRCGLYGDLITRQTC</sequence>
<organism evidence="2">
    <name type="scientific">Chromera velia CCMP2878</name>
    <dbReference type="NCBI Taxonomy" id="1169474"/>
    <lineage>
        <taxon>Eukaryota</taxon>
        <taxon>Sar</taxon>
        <taxon>Alveolata</taxon>
        <taxon>Colpodellida</taxon>
        <taxon>Chromeraceae</taxon>
        <taxon>Chromera</taxon>
    </lineage>
</organism>
<protein>
    <recommendedName>
        <fullName evidence="3">Reverse transcriptase Ty1/copia-type domain-containing protein</fullName>
    </recommendedName>
</protein>
<reference evidence="2" key="1">
    <citation type="submission" date="2014-11" db="EMBL/GenBank/DDBJ databases">
        <authorList>
            <person name="Otto D Thomas"/>
            <person name="Naeem Raeece"/>
        </authorList>
    </citation>
    <scope>NUCLEOTIDE SEQUENCE</scope>
</reference>
<feature type="region of interest" description="Disordered" evidence="1">
    <location>
        <begin position="44"/>
        <end position="70"/>
    </location>
</feature>
<dbReference type="VEuPathDB" id="CryptoDB:Cvel_3929"/>
<name>A0A0G4FZR9_9ALVE</name>
<dbReference type="AlphaFoldDB" id="A0A0G4FZR9"/>
<evidence type="ECO:0000256" key="1">
    <source>
        <dbReference type="SAM" id="MobiDB-lite"/>
    </source>
</evidence>
<dbReference type="EMBL" id="CDMZ01000739">
    <property type="protein sequence ID" value="CEM20520.1"/>
    <property type="molecule type" value="Genomic_DNA"/>
</dbReference>
<dbReference type="PhylomeDB" id="A0A0G4FZR9"/>
<proteinExistence type="predicted"/>
<feature type="compositionally biased region" description="Low complexity" evidence="1">
    <location>
        <begin position="44"/>
        <end position="56"/>
    </location>
</feature>
<evidence type="ECO:0008006" key="3">
    <source>
        <dbReference type="Google" id="ProtNLM"/>
    </source>
</evidence>